<evidence type="ECO:0000313" key="3">
    <source>
        <dbReference type="Proteomes" id="UP000306477"/>
    </source>
</evidence>
<feature type="transmembrane region" description="Helical" evidence="1">
    <location>
        <begin position="30"/>
        <end position="50"/>
    </location>
</feature>
<dbReference type="InterPro" id="IPR014197">
    <property type="entry name" value="Sporulation_prot_YunB"/>
</dbReference>
<dbReference type="Pfam" id="PF09560">
    <property type="entry name" value="Spore_YunB"/>
    <property type="match status" value="1"/>
</dbReference>
<dbReference type="EMBL" id="SLUB01000060">
    <property type="protein sequence ID" value="THE09885.1"/>
    <property type="molecule type" value="Genomic_DNA"/>
</dbReference>
<evidence type="ECO:0000313" key="2">
    <source>
        <dbReference type="EMBL" id="THE09885.1"/>
    </source>
</evidence>
<accession>A0A4S3PLG8</accession>
<evidence type="ECO:0000256" key="1">
    <source>
        <dbReference type="SAM" id="Phobius"/>
    </source>
</evidence>
<organism evidence="2 3">
    <name type="scientific">Bacillus timonensis</name>
    <dbReference type="NCBI Taxonomy" id="1033734"/>
    <lineage>
        <taxon>Bacteria</taxon>
        <taxon>Bacillati</taxon>
        <taxon>Bacillota</taxon>
        <taxon>Bacilli</taxon>
        <taxon>Bacillales</taxon>
        <taxon>Bacillaceae</taxon>
        <taxon>Bacillus</taxon>
    </lineage>
</organism>
<name>A0A4S3PLG8_9BACI</name>
<sequence length="262" mass="29407">MHIACKGGFLLAKFRRRLQPRRKGPLPFRYVFLLTIIFFIFSTLIGLFIVNKAIEPALMAYAENETKKVAASVIKNAINQQLNQEELVQEDLSIVQTDETGKVISYNTQVVNKMATETLGNIEKYLKYVNEGDIHKLEYPNLELEKDNATGQTGFVFKVPLGEATNNAILGNLGPEIPIRFHMVGFGETTPQGRIDEWGINNGWFQYNVLATVTMQVILPFSTGEVEIETIVPVINQNILHDVPEFYNNGSDSSPSIEIPTD</sequence>
<dbReference type="PIRSF" id="PIRSF021383">
    <property type="entry name" value="YunB"/>
    <property type="match status" value="1"/>
</dbReference>
<keyword evidence="1" id="KW-1133">Transmembrane helix</keyword>
<dbReference type="AlphaFoldDB" id="A0A4S3PLG8"/>
<dbReference type="STRING" id="1033734.GCA_000285535_01749"/>
<dbReference type="NCBIfam" id="TIGR02832">
    <property type="entry name" value="spo_yunB"/>
    <property type="match status" value="1"/>
</dbReference>
<gene>
    <name evidence="2" type="primary">yunB</name>
    <name evidence="2" type="ORF">E1I69_20775</name>
</gene>
<dbReference type="OrthoDB" id="1649278at2"/>
<reference evidence="2 3" key="1">
    <citation type="journal article" date="2019" name="Indoor Air">
        <title>Impacts of indoor surface finishes on bacterial viability.</title>
        <authorList>
            <person name="Hu J."/>
            <person name="Maamar S.B."/>
            <person name="Glawe A.J."/>
            <person name="Gottel N."/>
            <person name="Gilbert J.A."/>
            <person name="Hartmann E.M."/>
        </authorList>
    </citation>
    <scope>NUCLEOTIDE SEQUENCE [LARGE SCALE GENOMIC DNA]</scope>
    <source>
        <strain evidence="2 3">AF060A6</strain>
    </source>
</reference>
<keyword evidence="3" id="KW-1185">Reference proteome</keyword>
<comment type="caution">
    <text evidence="2">The sequence shown here is derived from an EMBL/GenBank/DDBJ whole genome shotgun (WGS) entry which is preliminary data.</text>
</comment>
<keyword evidence="1" id="KW-0812">Transmembrane</keyword>
<dbReference type="Proteomes" id="UP000306477">
    <property type="component" value="Unassembled WGS sequence"/>
</dbReference>
<protein>
    <submittedName>
        <fullName evidence="2">Sporulation protein YunB</fullName>
    </submittedName>
</protein>
<proteinExistence type="predicted"/>
<keyword evidence="1" id="KW-0472">Membrane</keyword>